<evidence type="ECO:0000313" key="5">
    <source>
        <dbReference type="Proteomes" id="UP000072904"/>
    </source>
</evidence>
<organism evidence="2 5">
    <name type="scientific">Plasmodium yoelii</name>
    <dbReference type="NCBI Taxonomy" id="5861"/>
    <lineage>
        <taxon>Eukaryota</taxon>
        <taxon>Sar</taxon>
        <taxon>Alveolata</taxon>
        <taxon>Apicomplexa</taxon>
        <taxon>Aconoidasida</taxon>
        <taxon>Haemosporida</taxon>
        <taxon>Plasmodiidae</taxon>
        <taxon>Plasmodium</taxon>
        <taxon>Plasmodium (Vinckeia)</taxon>
    </lineage>
</organism>
<dbReference type="EMBL" id="LM993668">
    <property type="protein sequence ID" value="VTZ81808.1"/>
    <property type="molecule type" value="Genomic_DNA"/>
</dbReference>
<evidence type="ECO:0000256" key="1">
    <source>
        <dbReference type="SAM" id="Phobius"/>
    </source>
</evidence>
<dbReference type="Proteomes" id="UP000072904">
    <property type="component" value="Chromosome 14"/>
</dbReference>
<keyword evidence="1" id="KW-0812">Transmembrane</keyword>
<sequence length="138" mass="16628">MIKFVYTNPLFKRYKYIFTSLKALNFSKIKSLQKEIVEKKGKEKKGIENKGKEKISALKYFTKLEIFCLFFIPFAFVSIYIFFMWNLFKYICGIKDIPHFLKLIQWLNGKESYPFYYLHNKTIEKKSQPIIMSVKKFA</sequence>
<evidence type="ECO:0000313" key="2">
    <source>
        <dbReference type="EMBL" id="CDU20845.1"/>
    </source>
</evidence>
<reference evidence="3" key="2">
    <citation type="submission" date="2014-05" db="EMBL/GenBank/DDBJ databases">
        <authorList>
            <person name="Aslett M.A."/>
            <person name="De Silva N."/>
        </authorList>
    </citation>
    <scope>NUCLEOTIDE SEQUENCE</scope>
    <source>
        <strain evidence="3">17X</strain>
    </source>
</reference>
<dbReference type="EMBL" id="LK934642">
    <property type="protein sequence ID" value="CDU20845.1"/>
    <property type="molecule type" value="Genomic_DNA"/>
</dbReference>
<dbReference type="KEGG" id="pyo:PY17X_1450000"/>
<dbReference type="AlphaFoldDB" id="A0A078KG41"/>
<dbReference type="OrthoDB" id="370515at2759"/>
<accession>A0A078KG41</accession>
<proteinExistence type="predicted"/>
<keyword evidence="1" id="KW-0472">Membrane</keyword>
<protein>
    <submittedName>
        <fullName evidence="2">Uncharacterized protein</fullName>
    </submittedName>
</protein>
<keyword evidence="1" id="KW-1133">Transmembrane helix</keyword>
<dbReference type="RefSeq" id="XP_022813004.1">
    <property type="nucleotide sequence ID" value="XM_022957649.1"/>
</dbReference>
<gene>
    <name evidence="3" type="ORF">PY17X_1450000</name>
    <name evidence="2" type="ORF">PYYM_1451600</name>
</gene>
<reference evidence="3" key="4">
    <citation type="submission" date="2019-05" db="EMBL/GenBank/DDBJ databases">
        <authorList>
            <consortium name="Pathogen Informatics"/>
        </authorList>
    </citation>
    <scope>NUCLEOTIDE SEQUENCE</scope>
    <source>
        <strain evidence="3">17X</strain>
    </source>
</reference>
<feature type="transmembrane region" description="Helical" evidence="1">
    <location>
        <begin position="66"/>
        <end position="88"/>
    </location>
</feature>
<reference evidence="4 5" key="1">
    <citation type="journal article" date="2014" name="BMC Biol.">
        <title>A comprehensive evaluation of rodent malaria parasite genomes and gene expression.</title>
        <authorList>
            <person name="Otto T.D."/>
            <person name="Bohme U."/>
            <person name="Jackson A.P."/>
            <person name="Hunt M."/>
            <person name="Franke-Fayard B."/>
            <person name="Hoeijmakers W.A."/>
            <person name="Religa A.A."/>
            <person name="Robertson L."/>
            <person name="Sanders M."/>
            <person name="Ogun S.A."/>
            <person name="Cunningham D."/>
            <person name="Erhart A."/>
            <person name="Billker O."/>
            <person name="Khan S.M."/>
            <person name="Stunnenberg H.G."/>
            <person name="Langhorne J."/>
            <person name="Holder A.A."/>
            <person name="Waters A.P."/>
            <person name="Newbold C.I."/>
            <person name="Pain A."/>
            <person name="Berriman M."/>
            <person name="Janse C.J."/>
        </authorList>
    </citation>
    <scope>NUCLEOTIDE SEQUENCE [LARGE SCALE GENOMIC DNA]</scope>
    <source>
        <strain evidence="3 4">17X</strain>
        <strain evidence="2 5">YM</strain>
    </source>
</reference>
<evidence type="ECO:0000313" key="4">
    <source>
        <dbReference type="Proteomes" id="UP000072874"/>
    </source>
</evidence>
<name>A0A078KG41_PLAYE</name>
<reference evidence="2" key="3">
    <citation type="submission" date="2014-05" db="EMBL/GenBank/DDBJ databases">
        <authorList>
            <person name="Aslett A.Martin."/>
            <person name="De Silva Nishadi"/>
        </authorList>
    </citation>
    <scope>NUCLEOTIDE SEQUENCE</scope>
    <source>
        <strain evidence="2">YM</strain>
    </source>
</reference>
<evidence type="ECO:0000313" key="3">
    <source>
        <dbReference type="EMBL" id="VTZ81808.1"/>
    </source>
</evidence>
<dbReference type="Proteomes" id="UP000072874">
    <property type="component" value="Chromosome 14"/>
</dbReference>
<dbReference type="VEuPathDB" id="PlasmoDB:PY17X_1450000"/>
<dbReference type="VEuPathDB" id="PlasmoDB:PYYM_1451600"/>
<dbReference type="GeneID" id="34860216"/>
<dbReference type="OMA" id="RTARWLN"/>